<dbReference type="Gene3D" id="3.30.420.10">
    <property type="entry name" value="Ribonuclease H-like superfamily/Ribonuclease H"/>
    <property type="match status" value="1"/>
</dbReference>
<dbReference type="GO" id="GO:0004523">
    <property type="term" value="F:RNA-DNA hybrid ribonuclease activity"/>
    <property type="evidence" value="ECO:0007669"/>
    <property type="project" value="InterPro"/>
</dbReference>
<feature type="domain" description="RNase H type-1" evidence="2">
    <location>
        <begin position="400"/>
        <end position="531"/>
    </location>
</feature>
<dbReference type="InterPro" id="IPR036397">
    <property type="entry name" value="RNaseH_sf"/>
</dbReference>
<evidence type="ECO:0000313" key="3">
    <source>
        <dbReference type="EMBL" id="POS85318.1"/>
    </source>
</evidence>
<feature type="compositionally biased region" description="Polar residues" evidence="1">
    <location>
        <begin position="256"/>
        <end position="274"/>
    </location>
</feature>
<protein>
    <recommendedName>
        <fullName evidence="2">RNase H type-1 domain-containing protein</fullName>
    </recommendedName>
</protein>
<dbReference type="OrthoDB" id="3548481at2759"/>
<feature type="non-terminal residue" evidence="3">
    <location>
        <position position="1"/>
    </location>
</feature>
<proteinExistence type="predicted"/>
<gene>
    <name evidence="3" type="ORF">EPUL_003041</name>
</gene>
<dbReference type="Proteomes" id="UP000237438">
    <property type="component" value="Unassembled WGS sequence"/>
</dbReference>
<dbReference type="InterPro" id="IPR012337">
    <property type="entry name" value="RNaseH-like_sf"/>
</dbReference>
<dbReference type="SUPFAM" id="SSF53098">
    <property type="entry name" value="Ribonuclease H-like"/>
    <property type="match status" value="1"/>
</dbReference>
<feature type="compositionally biased region" description="Polar residues" evidence="1">
    <location>
        <begin position="312"/>
        <end position="327"/>
    </location>
</feature>
<name>A0A2S4PTE7_9PEZI</name>
<evidence type="ECO:0000259" key="2">
    <source>
        <dbReference type="PROSITE" id="PS50879"/>
    </source>
</evidence>
<organism evidence="3 4">
    <name type="scientific">Erysiphe pulchra</name>
    <dbReference type="NCBI Taxonomy" id="225359"/>
    <lineage>
        <taxon>Eukaryota</taxon>
        <taxon>Fungi</taxon>
        <taxon>Dikarya</taxon>
        <taxon>Ascomycota</taxon>
        <taxon>Pezizomycotina</taxon>
        <taxon>Leotiomycetes</taxon>
        <taxon>Erysiphales</taxon>
        <taxon>Erysiphaceae</taxon>
        <taxon>Erysiphe</taxon>
    </lineage>
</organism>
<reference evidence="3 4" key="1">
    <citation type="submission" date="2017-10" db="EMBL/GenBank/DDBJ databases">
        <title>Development of genomic resources for the powdery mildew, Erysiphe pulchra.</title>
        <authorList>
            <person name="Wadl P.A."/>
            <person name="Mack B.M."/>
            <person name="Moore G."/>
            <person name="Beltz S.B."/>
        </authorList>
    </citation>
    <scope>NUCLEOTIDE SEQUENCE [LARGE SCALE GENOMIC DNA]</scope>
    <source>
        <strain evidence="3">Cflorida</strain>
    </source>
</reference>
<evidence type="ECO:0000256" key="1">
    <source>
        <dbReference type="SAM" id="MobiDB-lite"/>
    </source>
</evidence>
<accession>A0A2S4PTE7</accession>
<feature type="region of interest" description="Disordered" evidence="1">
    <location>
        <begin position="235"/>
        <end position="274"/>
    </location>
</feature>
<sequence length="679" mass="75885">HGRSSWGFILQRGGITFKRSRGFLHGGEVFDAELYGATAAFHAALSVRQTGEKIFILLENQAAVGALKTGKSSSSLLAYSAPPRGAWWRLGTLSLVRKEPSREAIILPFRIPIHSRGTQSASSLHHKPLSSSLRCIPTTVPGSQSEGLCTPKYTNPNENKLVAHVVRCWLYFLGVTGWIPVWLIGGGLRLLVEKEHIITPAPPSKRVTLQDAESGPTNEKNEKNFSHAIACLAASNTTPQPPKIPIESKPGKEKVSNSLANSKLHTPPTQNSNHNLQEQVFPFKQKEMTWAMVARSGHKKFCTVVPVATPSIATRTRQKSHLPNSQHQNKENNKIKFKNKIENAKKQDDRLFMRLPTDHEWRALSPAEVAEPLIEPACTEDLGIKSQGVKAHTQWANTISSADICAFLDGSSEGYGCFAWGFVLQRGGVNIERGRGILHEGEVFDAEFYGATVAFHAALSARQKGAKIFILLSNQAVLRALKTGKSSSSLSPTRTFYEVAKRANAEVRWVPGHSNIMGNVEADAQARAALRMLPERNISPSYMTLAYLRRLMHQRQQILLDDWWSRVCQSHYQDLDLQMRLNKPPELSLPRRLLRHLIAARTGHGDFAAYHYRFKYSDAIFECYNCNFGLETTRSFEEFTKLLLGHDVGLRLRILNRINKYKKNSLAVIVEDINGEYFS</sequence>
<dbReference type="EMBL" id="PEDP01000647">
    <property type="protein sequence ID" value="POS85318.1"/>
    <property type="molecule type" value="Genomic_DNA"/>
</dbReference>
<feature type="region of interest" description="Disordered" evidence="1">
    <location>
        <begin position="312"/>
        <end position="334"/>
    </location>
</feature>
<dbReference type="InterPro" id="IPR002156">
    <property type="entry name" value="RNaseH_domain"/>
</dbReference>
<dbReference type="AlphaFoldDB" id="A0A2S4PTE7"/>
<dbReference type="GO" id="GO:0003676">
    <property type="term" value="F:nucleic acid binding"/>
    <property type="evidence" value="ECO:0007669"/>
    <property type="project" value="InterPro"/>
</dbReference>
<keyword evidence="4" id="KW-1185">Reference proteome</keyword>
<dbReference type="CDD" id="cd09276">
    <property type="entry name" value="Rnase_HI_RT_non_LTR"/>
    <property type="match status" value="1"/>
</dbReference>
<evidence type="ECO:0000313" key="4">
    <source>
        <dbReference type="Proteomes" id="UP000237438"/>
    </source>
</evidence>
<feature type="non-terminal residue" evidence="3">
    <location>
        <position position="679"/>
    </location>
</feature>
<dbReference type="PROSITE" id="PS50879">
    <property type="entry name" value="RNASE_H_1"/>
    <property type="match status" value="1"/>
</dbReference>
<comment type="caution">
    <text evidence="3">The sequence shown here is derived from an EMBL/GenBank/DDBJ whole genome shotgun (WGS) entry which is preliminary data.</text>
</comment>